<feature type="transmembrane region" description="Helical" evidence="1">
    <location>
        <begin position="362"/>
        <end position="386"/>
    </location>
</feature>
<sequence>MGRLDRMYLLFVAVLLSTQLYTNAEVSDTDLNDLSEQQNSVQINKCCEENEIAVDSVCRLAERYNESLWVPQFKTEDGTDVKLKYFRFIHGVPNCETTQLRPIFDLGKSEDELNLLSDGRLKHLIHHHINADVIKNDPLMTFSLHDVISMPDEKEQSYIHDKNKYCMDKILITSTNSTGQYALVCVPEVKRNWKDTSFLMKKIINPIFHAIAMILYLTIAIIYFVLPTLRDLAGNIITTINLCLIVSQAADFVRIFTELSNHVSFMVTDIILYISLLGAFFWLNSFGFYIWKTFKSRNVFLRVTDVRKYCYYSSVVWSSVAVMAAMAICAHFLLDTGTNPNRKMRTQFSSSILIDDVEQETIGWLGIAIFFTPVAFTIIFNIFFYITTLKVIKRINIYGRIHYKLKGCFDLFLQLFLIMTLSWLFLLLSWLNFDGLLYAYIVVNLLQAILIFYTCVVRQSHVTFLLRKSCCYAQPVPTGEWGDEMTHMNGGNY</sequence>
<dbReference type="Gene3D" id="1.20.1070.10">
    <property type="entry name" value="Rhodopsin 7-helix transmembrane proteins"/>
    <property type="match status" value="1"/>
</dbReference>
<proteinExistence type="predicted"/>
<feature type="chain" id="PRO_5043953973" description="G-protein coupled receptor Mth-like 5" evidence="2">
    <location>
        <begin position="25"/>
        <end position="493"/>
    </location>
</feature>
<keyword evidence="4" id="KW-1185">Reference proteome</keyword>
<keyword evidence="1" id="KW-0812">Transmembrane</keyword>
<name>A0AAV1JZS4_9NEOP</name>
<feature type="transmembrane region" description="Helical" evidence="1">
    <location>
        <begin position="437"/>
        <end position="457"/>
    </location>
</feature>
<evidence type="ECO:0000313" key="4">
    <source>
        <dbReference type="Proteomes" id="UP001497472"/>
    </source>
</evidence>
<feature type="transmembrane region" description="Helical" evidence="1">
    <location>
        <begin position="207"/>
        <end position="225"/>
    </location>
</feature>
<evidence type="ECO:0000256" key="1">
    <source>
        <dbReference type="SAM" id="Phobius"/>
    </source>
</evidence>
<reference evidence="3 4" key="1">
    <citation type="submission" date="2023-11" db="EMBL/GenBank/DDBJ databases">
        <authorList>
            <person name="Okamura Y."/>
        </authorList>
    </citation>
    <scope>NUCLEOTIDE SEQUENCE [LARGE SCALE GENOMIC DNA]</scope>
</reference>
<feature type="transmembrane region" description="Helical" evidence="1">
    <location>
        <begin position="270"/>
        <end position="291"/>
    </location>
</feature>
<keyword evidence="2" id="KW-0732">Signal</keyword>
<feature type="transmembrane region" description="Helical" evidence="1">
    <location>
        <begin position="232"/>
        <end position="250"/>
    </location>
</feature>
<dbReference type="AlphaFoldDB" id="A0AAV1JZS4"/>
<dbReference type="InterPro" id="IPR052808">
    <property type="entry name" value="GPCR_Mth-like"/>
</dbReference>
<feature type="signal peptide" evidence="2">
    <location>
        <begin position="1"/>
        <end position="24"/>
    </location>
</feature>
<comment type="caution">
    <text evidence="3">The sequence shown here is derived from an EMBL/GenBank/DDBJ whole genome shotgun (WGS) entry which is preliminary data.</text>
</comment>
<protein>
    <recommendedName>
        <fullName evidence="5">G-protein coupled receptor Mth-like 5</fullName>
    </recommendedName>
</protein>
<gene>
    <name evidence="3" type="ORF">LNINA_LOCUS12870</name>
</gene>
<dbReference type="Proteomes" id="UP001497472">
    <property type="component" value="Unassembled WGS sequence"/>
</dbReference>
<dbReference type="PANTHER" id="PTHR46953">
    <property type="entry name" value="G-PROTEIN COUPLED RECEPTOR MTH-LIKE 1-RELATED"/>
    <property type="match status" value="1"/>
</dbReference>
<feature type="transmembrane region" description="Helical" evidence="1">
    <location>
        <begin position="311"/>
        <end position="334"/>
    </location>
</feature>
<feature type="transmembrane region" description="Helical" evidence="1">
    <location>
        <begin position="407"/>
        <end position="431"/>
    </location>
</feature>
<dbReference type="PANTHER" id="PTHR46953:SF2">
    <property type="entry name" value="G-PROTEIN COUPLED RECEPTOR MTH-LIKE 5-RELATED"/>
    <property type="match status" value="1"/>
</dbReference>
<keyword evidence="1" id="KW-0472">Membrane</keyword>
<evidence type="ECO:0000313" key="3">
    <source>
        <dbReference type="EMBL" id="CAK1553909.1"/>
    </source>
</evidence>
<organism evidence="3 4">
    <name type="scientific">Leptosia nina</name>
    <dbReference type="NCBI Taxonomy" id="320188"/>
    <lineage>
        <taxon>Eukaryota</taxon>
        <taxon>Metazoa</taxon>
        <taxon>Ecdysozoa</taxon>
        <taxon>Arthropoda</taxon>
        <taxon>Hexapoda</taxon>
        <taxon>Insecta</taxon>
        <taxon>Pterygota</taxon>
        <taxon>Neoptera</taxon>
        <taxon>Endopterygota</taxon>
        <taxon>Lepidoptera</taxon>
        <taxon>Glossata</taxon>
        <taxon>Ditrysia</taxon>
        <taxon>Papilionoidea</taxon>
        <taxon>Pieridae</taxon>
        <taxon>Pierinae</taxon>
        <taxon>Leptosia</taxon>
    </lineage>
</organism>
<keyword evidence="1" id="KW-1133">Transmembrane helix</keyword>
<dbReference type="EMBL" id="CAVLEF010000263">
    <property type="protein sequence ID" value="CAK1553909.1"/>
    <property type="molecule type" value="Genomic_DNA"/>
</dbReference>
<evidence type="ECO:0008006" key="5">
    <source>
        <dbReference type="Google" id="ProtNLM"/>
    </source>
</evidence>
<evidence type="ECO:0000256" key="2">
    <source>
        <dbReference type="SAM" id="SignalP"/>
    </source>
</evidence>
<accession>A0AAV1JZS4</accession>